<proteinExistence type="predicted"/>
<evidence type="ECO:0000313" key="3">
    <source>
        <dbReference type="Proteomes" id="UP000791080"/>
    </source>
</evidence>
<dbReference type="Proteomes" id="UP000791080">
    <property type="component" value="Unassembled WGS sequence"/>
</dbReference>
<protein>
    <submittedName>
        <fullName evidence="2">Uncharacterized protein</fullName>
    </submittedName>
</protein>
<accession>A0ABT1JCX7</accession>
<organism evidence="2 3">
    <name type="scientific">Actinoalloteichus caeruleus DSM 43889</name>
    <dbReference type="NCBI Taxonomy" id="1120930"/>
    <lineage>
        <taxon>Bacteria</taxon>
        <taxon>Bacillati</taxon>
        <taxon>Actinomycetota</taxon>
        <taxon>Actinomycetes</taxon>
        <taxon>Pseudonocardiales</taxon>
        <taxon>Pseudonocardiaceae</taxon>
        <taxon>Actinoalloteichus</taxon>
        <taxon>Actinoalloteichus cyanogriseus</taxon>
    </lineage>
</organism>
<name>A0ABT1JCX7_ACTCY</name>
<sequence length="88" mass="9165">MPRGSRKGTGRAVRGRTGSGGWRAPGGAVAGPVYTGTVRALAVDLLLYGSAATENAAFAVWLPVGARLLARRFRAAPGRSGLLFVRER</sequence>
<feature type="region of interest" description="Disordered" evidence="1">
    <location>
        <begin position="1"/>
        <end position="28"/>
    </location>
</feature>
<reference evidence="2 3" key="1">
    <citation type="submission" date="2022-06" db="EMBL/GenBank/DDBJ databases">
        <title>Genomic Encyclopedia of Type Strains, Phase I: the one thousand microbial genomes (KMG-I) project.</title>
        <authorList>
            <person name="Kyrpides N."/>
        </authorList>
    </citation>
    <scope>NUCLEOTIDE SEQUENCE [LARGE SCALE GENOMIC DNA]</scope>
    <source>
        <strain evidence="2 3">DSM 43889</strain>
    </source>
</reference>
<evidence type="ECO:0000313" key="2">
    <source>
        <dbReference type="EMBL" id="MCP2330347.1"/>
    </source>
</evidence>
<evidence type="ECO:0000256" key="1">
    <source>
        <dbReference type="SAM" id="MobiDB-lite"/>
    </source>
</evidence>
<comment type="caution">
    <text evidence="2">The sequence shown here is derived from an EMBL/GenBank/DDBJ whole genome shotgun (WGS) entry which is preliminary data.</text>
</comment>
<gene>
    <name evidence="2" type="ORF">G443_000617</name>
</gene>
<keyword evidence="3" id="KW-1185">Reference proteome</keyword>
<dbReference type="EMBL" id="AUBJ02000001">
    <property type="protein sequence ID" value="MCP2330347.1"/>
    <property type="molecule type" value="Genomic_DNA"/>
</dbReference>